<dbReference type="EMBL" id="MT141561">
    <property type="protein sequence ID" value="QJA66863.1"/>
    <property type="molecule type" value="Genomic_DNA"/>
</dbReference>
<proteinExistence type="predicted"/>
<protein>
    <submittedName>
        <fullName evidence="1">Uncharacterized protein</fullName>
    </submittedName>
</protein>
<accession>A0A6M3JAM3</accession>
<evidence type="ECO:0000313" key="2">
    <source>
        <dbReference type="EMBL" id="QJA83025.1"/>
    </source>
</evidence>
<name>A0A6M3JAM3_9ZZZZ</name>
<reference evidence="1" key="1">
    <citation type="submission" date="2020-03" db="EMBL/GenBank/DDBJ databases">
        <title>The deep terrestrial virosphere.</title>
        <authorList>
            <person name="Holmfeldt K."/>
            <person name="Nilsson E."/>
            <person name="Simone D."/>
            <person name="Lopez-Fernandez M."/>
            <person name="Wu X."/>
            <person name="de Brujin I."/>
            <person name="Lundin D."/>
            <person name="Andersson A."/>
            <person name="Bertilsson S."/>
            <person name="Dopson M."/>
        </authorList>
    </citation>
    <scope>NUCLEOTIDE SEQUENCE</scope>
    <source>
        <strain evidence="2">MM415A00321</strain>
        <strain evidence="1">MM415B00326</strain>
    </source>
</reference>
<dbReference type="AlphaFoldDB" id="A0A6M3JAM3"/>
<gene>
    <name evidence="2" type="ORF">MM415A00321_0005</name>
    <name evidence="1" type="ORF">MM415B00326_0063</name>
</gene>
<dbReference type="EMBL" id="MT142502">
    <property type="protein sequence ID" value="QJA83025.1"/>
    <property type="molecule type" value="Genomic_DNA"/>
</dbReference>
<organism evidence="1">
    <name type="scientific">viral metagenome</name>
    <dbReference type="NCBI Taxonomy" id="1070528"/>
    <lineage>
        <taxon>unclassified sequences</taxon>
        <taxon>metagenomes</taxon>
        <taxon>organismal metagenomes</taxon>
    </lineage>
</organism>
<evidence type="ECO:0000313" key="1">
    <source>
        <dbReference type="EMBL" id="QJA66863.1"/>
    </source>
</evidence>
<sequence length="254" mass="28606">MDNWYDDFQSEHLTTPEAQRILSQYKSQEDFNIGAIEAKKMVGAPYKLPKSLESLPDDNTRSEFSLQVGKLLGAEDLISGRIKSEDDLKDLNFNEGLADVRNANPEFEKALKAYAVEKKWPKSIVKDLIGFINPFNQNLINAKSKSELDEFNKVNEILEVLYGGKDAVKSNYENTRRLFQNHTGITADEYEKAGKSFIEKVLMKDAVMSKAIFNLAKDIVPEGNTEVTGAPAGKVKESDSLKEEMPYTANVLKW</sequence>